<dbReference type="RefSeq" id="WP_045094432.1">
    <property type="nucleotide sequence ID" value="NZ_LN614827.1"/>
</dbReference>
<name>A0A098FZB3_9GAMM</name>
<dbReference type="HOGENOM" id="CLU_939398_0_0_6"/>
<dbReference type="AlphaFoldDB" id="A0A098FZB3"/>
<proteinExistence type="predicted"/>
<dbReference type="Proteomes" id="UP000032430">
    <property type="component" value="Chromosome I"/>
</dbReference>
<evidence type="ECO:0000313" key="1">
    <source>
        <dbReference type="EMBL" id="CEG55568.1"/>
    </source>
</evidence>
<dbReference type="OrthoDB" id="9851996at2"/>
<dbReference type="EMBL" id="LN614827">
    <property type="protein sequence ID" value="CEG55568.1"/>
    <property type="molecule type" value="Genomic_DNA"/>
</dbReference>
<reference evidence="2" key="1">
    <citation type="submission" date="2014-09" db="EMBL/GenBank/DDBJ databases">
        <authorList>
            <person name="Gomez-Valero L."/>
        </authorList>
    </citation>
    <scope>NUCLEOTIDE SEQUENCE [LARGE SCALE GENOMIC DNA]</scope>
    <source>
        <strain evidence="2">ATCC700992</strain>
    </source>
</reference>
<sequence length="296" mass="32372">MPKEKGSTESYSYAKAQEKINALKLRGYQFVGHLPEDTAPWGMLKVAFFLFVKDSSYYQYRGKSLLSDPVLALEFDDNNEPVGDGFCKIINENYIYVIFTQKKLEGEGGEKLVVLLKKDAAMTGHSFLIGPYGKLAARIIGGEVYYHNGELLLINRKSGSFHREVDEAVPFIRAIWGVAGEKAFHAAVEKDDVLNELQRRKALSAALRHPAGALSLVSSILIDAANVSAREPSALPTPDAVTLPGMILDTKPMVNPPPVSPAPVLSMAHAPQVTFFKPEVAADDKPTPTCSRCIIL</sequence>
<gene>
    <name evidence="1" type="ORF">LFA_0084</name>
</gene>
<dbReference type="KEGG" id="lfa:LFA_0084"/>
<evidence type="ECO:0000313" key="2">
    <source>
        <dbReference type="Proteomes" id="UP000032430"/>
    </source>
</evidence>
<accession>A0A098FZB3</accession>
<keyword evidence="2" id="KW-1185">Reference proteome</keyword>
<organism evidence="1 2">
    <name type="scientific">Legionella fallonii LLAP-10</name>
    <dbReference type="NCBI Taxonomy" id="1212491"/>
    <lineage>
        <taxon>Bacteria</taxon>
        <taxon>Pseudomonadati</taxon>
        <taxon>Pseudomonadota</taxon>
        <taxon>Gammaproteobacteria</taxon>
        <taxon>Legionellales</taxon>
        <taxon>Legionellaceae</taxon>
        <taxon>Legionella</taxon>
    </lineage>
</organism>
<protein>
    <submittedName>
        <fullName evidence="1">Uncharacterized protein</fullName>
    </submittedName>
</protein>